<evidence type="ECO:0000313" key="2">
    <source>
        <dbReference type="Proteomes" id="UP000710849"/>
    </source>
</evidence>
<dbReference type="AlphaFoldDB" id="A0A9P5IUB1"/>
<reference evidence="1 2" key="1">
    <citation type="journal article" date="2020" name="Genome Biol. Evol.">
        <title>Comparative genomics of Sclerotiniaceae.</title>
        <authorList>
            <person name="Valero Jimenez C.A."/>
            <person name="Steentjes M."/>
            <person name="Scholten O.E."/>
            <person name="Van Kan J.A.L."/>
        </authorList>
    </citation>
    <scope>NUCLEOTIDE SEQUENCE [LARGE SCALE GENOMIC DNA]</scope>
    <source>
        <strain evidence="1 2">MUCL 94</strain>
    </source>
</reference>
<protein>
    <submittedName>
        <fullName evidence="1">Uncharacterized protein</fullName>
    </submittedName>
</protein>
<dbReference type="GeneID" id="62148645"/>
<keyword evidence="2" id="KW-1185">Reference proteome</keyword>
<sequence length="60" mass="6615">MCEIDNSNVTWHNRFNVNTEPQILCYFNGSTISTTNFLTTTFAVTKSAVATAIGVTEVKL</sequence>
<name>A0A9P5IUB1_9HELO</name>
<gene>
    <name evidence="1" type="ORF">EAE97_005056</name>
</gene>
<organism evidence="1 2">
    <name type="scientific">Botrytis byssoidea</name>
    <dbReference type="NCBI Taxonomy" id="139641"/>
    <lineage>
        <taxon>Eukaryota</taxon>
        <taxon>Fungi</taxon>
        <taxon>Dikarya</taxon>
        <taxon>Ascomycota</taxon>
        <taxon>Pezizomycotina</taxon>
        <taxon>Leotiomycetes</taxon>
        <taxon>Helotiales</taxon>
        <taxon>Sclerotiniaceae</taxon>
        <taxon>Botrytis</taxon>
    </lineage>
</organism>
<dbReference type="RefSeq" id="XP_038733925.1">
    <property type="nucleotide sequence ID" value="XM_038875568.1"/>
</dbReference>
<proteinExistence type="predicted"/>
<dbReference type="Proteomes" id="UP000710849">
    <property type="component" value="Unassembled WGS sequence"/>
</dbReference>
<comment type="caution">
    <text evidence="1">The sequence shown here is derived from an EMBL/GenBank/DDBJ whole genome shotgun (WGS) entry which is preliminary data.</text>
</comment>
<evidence type="ECO:0000313" key="1">
    <source>
        <dbReference type="EMBL" id="KAF7946018.1"/>
    </source>
</evidence>
<accession>A0A9P5IUB1</accession>
<dbReference type="EMBL" id="RCSW01000008">
    <property type="protein sequence ID" value="KAF7946018.1"/>
    <property type="molecule type" value="Genomic_DNA"/>
</dbReference>